<dbReference type="Gene3D" id="3.90.1750.20">
    <property type="entry name" value="Putative Large Serine Recombinase, Chain B, Domain 2"/>
    <property type="match status" value="1"/>
</dbReference>
<evidence type="ECO:0000313" key="1">
    <source>
        <dbReference type="EMBL" id="MDQ0216838.1"/>
    </source>
</evidence>
<dbReference type="InterPro" id="IPR038109">
    <property type="entry name" value="DNA_bind_recomb_sf"/>
</dbReference>
<gene>
    <name evidence="1" type="ORF">J2S13_003336</name>
</gene>
<name>A0AAJ1WKP7_9BACI</name>
<dbReference type="Proteomes" id="UP001237207">
    <property type="component" value="Unassembled WGS sequence"/>
</dbReference>
<protein>
    <submittedName>
        <fullName evidence="1">DNA invertase Pin-like site-specific DNA recombinase</fullName>
    </submittedName>
</protein>
<dbReference type="EMBL" id="JAUSUC010000085">
    <property type="protein sequence ID" value="MDQ0216838.1"/>
    <property type="molecule type" value="Genomic_DNA"/>
</dbReference>
<reference evidence="1" key="1">
    <citation type="submission" date="2023-07" db="EMBL/GenBank/DDBJ databases">
        <title>Genomic Encyclopedia of Type Strains, Phase IV (KMG-IV): sequencing the most valuable type-strain genomes for metagenomic binning, comparative biology and taxonomic classification.</title>
        <authorList>
            <person name="Goeker M."/>
        </authorList>
    </citation>
    <scope>NUCLEOTIDE SEQUENCE</scope>
    <source>
        <strain evidence="1">DSM 23947</strain>
    </source>
</reference>
<dbReference type="AlphaFoldDB" id="A0AAJ1WKP7"/>
<proteinExistence type="predicted"/>
<accession>A0AAJ1WKP7</accession>
<comment type="caution">
    <text evidence="1">The sequence shown here is derived from an EMBL/GenBank/DDBJ whole genome shotgun (WGS) entry which is preliminary data.</text>
</comment>
<evidence type="ECO:0000313" key="2">
    <source>
        <dbReference type="Proteomes" id="UP001237207"/>
    </source>
</evidence>
<keyword evidence="2" id="KW-1185">Reference proteome</keyword>
<sequence>MGMTQRAREGKWNGGRVLGYQSINKVLEIVPKKAENVKLIFNLDYSPTNTKFH</sequence>
<organism evidence="1 2">
    <name type="scientific">Oikeobacillus pervagus</name>
    <dbReference type="NCBI Taxonomy" id="1325931"/>
    <lineage>
        <taxon>Bacteria</taxon>
        <taxon>Bacillati</taxon>
        <taxon>Bacillota</taxon>
        <taxon>Bacilli</taxon>
        <taxon>Bacillales</taxon>
        <taxon>Bacillaceae</taxon>
        <taxon>Oikeobacillus</taxon>
    </lineage>
</organism>